<evidence type="ECO:0000256" key="3">
    <source>
        <dbReference type="ARBA" id="ARBA00022692"/>
    </source>
</evidence>
<dbReference type="EMBL" id="WHYR01000001">
    <property type="protein sequence ID" value="MQL50811.1"/>
    <property type="molecule type" value="Genomic_DNA"/>
</dbReference>
<protein>
    <recommendedName>
        <fullName evidence="9">OadG family protein</fullName>
    </recommendedName>
</protein>
<name>A0A6N7ILI7_9FIRM</name>
<evidence type="ECO:0000256" key="6">
    <source>
        <dbReference type="SAM" id="Phobius"/>
    </source>
</evidence>
<sequence>MVDWYQALTVAITGIVSVFLALGILSAVVGLAGRLFAQADLRQKQKQAVQKDATQKGSAKVGSVA</sequence>
<dbReference type="InterPro" id="IPR005899">
    <property type="entry name" value="Na_pump_deCOase"/>
</dbReference>
<keyword evidence="2" id="KW-1003">Cell membrane</keyword>
<keyword evidence="5 6" id="KW-0472">Membrane</keyword>
<evidence type="ECO:0000313" key="8">
    <source>
        <dbReference type="Proteomes" id="UP000441717"/>
    </source>
</evidence>
<reference evidence="7 8" key="1">
    <citation type="submission" date="2019-10" db="EMBL/GenBank/DDBJ databases">
        <title>Comparative genomics of sulfur disproportionating microorganisms.</title>
        <authorList>
            <person name="Ward L.M."/>
            <person name="Bertran E."/>
            <person name="Johnston D."/>
        </authorList>
    </citation>
    <scope>NUCLEOTIDE SEQUENCE [LARGE SCALE GENOMIC DNA]</scope>
    <source>
        <strain evidence="7 8">DSM 14055</strain>
    </source>
</reference>
<dbReference type="Pfam" id="PF04277">
    <property type="entry name" value="OAD_gamma"/>
    <property type="match status" value="1"/>
</dbReference>
<dbReference type="RefSeq" id="WP_152944715.1">
    <property type="nucleotide sequence ID" value="NZ_WHYR01000001.1"/>
</dbReference>
<dbReference type="GO" id="GO:0036376">
    <property type="term" value="P:sodium ion export across plasma membrane"/>
    <property type="evidence" value="ECO:0007669"/>
    <property type="project" value="InterPro"/>
</dbReference>
<organism evidence="7 8">
    <name type="scientific">Desulfofundulus thermobenzoicus</name>
    <dbReference type="NCBI Taxonomy" id="29376"/>
    <lineage>
        <taxon>Bacteria</taxon>
        <taxon>Bacillati</taxon>
        <taxon>Bacillota</taxon>
        <taxon>Clostridia</taxon>
        <taxon>Eubacteriales</taxon>
        <taxon>Peptococcaceae</taxon>
        <taxon>Desulfofundulus</taxon>
    </lineage>
</organism>
<comment type="caution">
    <text evidence="7">The sequence shown here is derived from an EMBL/GenBank/DDBJ whole genome shotgun (WGS) entry which is preliminary data.</text>
</comment>
<comment type="subcellular location">
    <subcellularLocation>
        <location evidence="1">Cell membrane</location>
    </subcellularLocation>
</comment>
<evidence type="ECO:0008006" key="9">
    <source>
        <dbReference type="Google" id="ProtNLM"/>
    </source>
</evidence>
<gene>
    <name evidence="7" type="ORF">GFC01_00645</name>
</gene>
<feature type="transmembrane region" description="Helical" evidence="6">
    <location>
        <begin position="12"/>
        <end position="37"/>
    </location>
</feature>
<keyword evidence="8" id="KW-1185">Reference proteome</keyword>
<evidence type="ECO:0000256" key="1">
    <source>
        <dbReference type="ARBA" id="ARBA00004236"/>
    </source>
</evidence>
<dbReference type="Proteomes" id="UP000441717">
    <property type="component" value="Unassembled WGS sequence"/>
</dbReference>
<proteinExistence type="predicted"/>
<accession>A0A6N7ILI7</accession>
<dbReference type="AlphaFoldDB" id="A0A6N7ILI7"/>
<dbReference type="GO" id="GO:0005886">
    <property type="term" value="C:plasma membrane"/>
    <property type="evidence" value="ECO:0007669"/>
    <property type="project" value="UniProtKB-SubCell"/>
</dbReference>
<keyword evidence="3 6" id="KW-0812">Transmembrane</keyword>
<keyword evidence="4 6" id="KW-1133">Transmembrane helix</keyword>
<evidence type="ECO:0000256" key="2">
    <source>
        <dbReference type="ARBA" id="ARBA00022475"/>
    </source>
</evidence>
<evidence type="ECO:0000256" key="5">
    <source>
        <dbReference type="ARBA" id="ARBA00023136"/>
    </source>
</evidence>
<dbReference type="GO" id="GO:0015081">
    <property type="term" value="F:sodium ion transmembrane transporter activity"/>
    <property type="evidence" value="ECO:0007669"/>
    <property type="project" value="InterPro"/>
</dbReference>
<dbReference type="OrthoDB" id="1809901at2"/>
<evidence type="ECO:0000313" key="7">
    <source>
        <dbReference type="EMBL" id="MQL50811.1"/>
    </source>
</evidence>
<evidence type="ECO:0000256" key="4">
    <source>
        <dbReference type="ARBA" id="ARBA00022989"/>
    </source>
</evidence>